<reference evidence="3" key="1">
    <citation type="submission" date="2022-07" db="EMBL/GenBank/DDBJ databases">
        <title>Phylogenomic reconstructions and comparative analyses of Kickxellomycotina fungi.</title>
        <authorList>
            <person name="Reynolds N.K."/>
            <person name="Stajich J.E."/>
            <person name="Barry K."/>
            <person name="Grigoriev I.V."/>
            <person name="Crous P."/>
            <person name="Smith M.E."/>
        </authorList>
    </citation>
    <scope>NUCLEOTIDE SEQUENCE</scope>
    <source>
        <strain evidence="3">RSA 861</strain>
    </source>
</reference>
<feature type="domain" description="DC-UbP/UBTD2 N-terminal" evidence="2">
    <location>
        <begin position="57"/>
        <end position="157"/>
    </location>
</feature>
<dbReference type="Gene3D" id="1.20.225.20">
    <property type="entry name" value="Ub domain-containing protein, DC-UbP/UBTD2, N-terminal domain"/>
    <property type="match status" value="1"/>
</dbReference>
<dbReference type="Proteomes" id="UP001150569">
    <property type="component" value="Unassembled WGS sequence"/>
</dbReference>
<feature type="compositionally biased region" description="Basic and acidic residues" evidence="1">
    <location>
        <begin position="10"/>
        <end position="22"/>
    </location>
</feature>
<dbReference type="InterPro" id="IPR039869">
    <property type="entry name" value="UBTD1/2"/>
</dbReference>
<feature type="compositionally biased region" description="Low complexity" evidence="1">
    <location>
        <begin position="38"/>
        <end position="49"/>
    </location>
</feature>
<feature type="region of interest" description="Disordered" evidence="1">
    <location>
        <begin position="1"/>
        <end position="30"/>
    </location>
</feature>
<accession>A0A9W8DZ91</accession>
<evidence type="ECO:0000313" key="3">
    <source>
        <dbReference type="EMBL" id="KAJ1924717.1"/>
    </source>
</evidence>
<gene>
    <name evidence="3" type="ORF">IWQ60_005009</name>
</gene>
<evidence type="ECO:0000259" key="2">
    <source>
        <dbReference type="Pfam" id="PF16455"/>
    </source>
</evidence>
<sequence length="315" mass="34249">MGICLSAPEDETRTPHHGEARPRGAHSSTYPQVLDLSSDASQADQRQSRVLTRSGNRPLAPRHAYAWQSEKPRLTRAALEHERAAFWDTAPAYEGRPEIWQALHLVCTADSRRLAQTIVDSAQISVPTGRLNDGCYDILGNRYVVPLYCLNDPSNLLPDSDGADDHTILAPENQSVKSSTSPRLGSLATSSSIDFETTAPESIPTGSSSYRHREKLPSDTPRSAASHQASSPLALPTAATQLTVRLSTGRDVKVPLAPGDTMLTVKAHLCELESLDPRRTTVRFFLLGKPVAETTQPLLDQQLLAARLIQALIAP</sequence>
<dbReference type="OrthoDB" id="1640476at2759"/>
<protein>
    <recommendedName>
        <fullName evidence="2">DC-UbP/UBTD2 N-terminal domain-containing protein</fullName>
    </recommendedName>
</protein>
<keyword evidence="4" id="KW-1185">Reference proteome</keyword>
<dbReference type="InterPro" id="IPR032752">
    <property type="entry name" value="DC-UbP/UBTD2_N"/>
</dbReference>
<feature type="compositionally biased region" description="Polar residues" evidence="1">
    <location>
        <begin position="220"/>
        <end position="231"/>
    </location>
</feature>
<dbReference type="PANTHER" id="PTHR13609">
    <property type="entry name" value="UBIQUITIN DOMAIN CONTAINING 1 PROTEIN-RELATED"/>
    <property type="match status" value="1"/>
</dbReference>
<dbReference type="EMBL" id="JANBPT010000257">
    <property type="protein sequence ID" value="KAJ1924717.1"/>
    <property type="molecule type" value="Genomic_DNA"/>
</dbReference>
<dbReference type="InterPro" id="IPR038169">
    <property type="entry name" value="DC-UbP/UBTD2_N_sf"/>
</dbReference>
<evidence type="ECO:0000313" key="4">
    <source>
        <dbReference type="Proteomes" id="UP001150569"/>
    </source>
</evidence>
<feature type="region of interest" description="Disordered" evidence="1">
    <location>
        <begin position="38"/>
        <end position="57"/>
    </location>
</feature>
<proteinExistence type="predicted"/>
<organism evidence="3 4">
    <name type="scientific">Tieghemiomyces parasiticus</name>
    <dbReference type="NCBI Taxonomy" id="78921"/>
    <lineage>
        <taxon>Eukaryota</taxon>
        <taxon>Fungi</taxon>
        <taxon>Fungi incertae sedis</taxon>
        <taxon>Zoopagomycota</taxon>
        <taxon>Kickxellomycotina</taxon>
        <taxon>Dimargaritomycetes</taxon>
        <taxon>Dimargaritales</taxon>
        <taxon>Dimargaritaceae</taxon>
        <taxon>Tieghemiomyces</taxon>
    </lineage>
</organism>
<dbReference type="AlphaFoldDB" id="A0A9W8DZ91"/>
<comment type="caution">
    <text evidence="3">The sequence shown here is derived from an EMBL/GenBank/DDBJ whole genome shotgun (WGS) entry which is preliminary data.</text>
</comment>
<feature type="compositionally biased region" description="Polar residues" evidence="1">
    <location>
        <begin position="172"/>
        <end position="195"/>
    </location>
</feature>
<name>A0A9W8DZ91_9FUNG</name>
<feature type="region of interest" description="Disordered" evidence="1">
    <location>
        <begin position="161"/>
        <end position="234"/>
    </location>
</feature>
<evidence type="ECO:0000256" key="1">
    <source>
        <dbReference type="SAM" id="MobiDB-lite"/>
    </source>
</evidence>
<dbReference type="Pfam" id="PF16455">
    <property type="entry name" value="UBD"/>
    <property type="match status" value="1"/>
</dbReference>